<reference evidence="1" key="1">
    <citation type="journal article" date="2014" name="Front. Microbiol.">
        <title>High frequency of phylogenetically diverse reductive dehalogenase-homologous genes in deep subseafloor sedimentary metagenomes.</title>
        <authorList>
            <person name="Kawai M."/>
            <person name="Futagami T."/>
            <person name="Toyoda A."/>
            <person name="Takaki Y."/>
            <person name="Nishi S."/>
            <person name="Hori S."/>
            <person name="Arai W."/>
            <person name="Tsubouchi T."/>
            <person name="Morono Y."/>
            <person name="Uchiyama I."/>
            <person name="Ito T."/>
            <person name="Fujiyama A."/>
            <person name="Inagaki F."/>
            <person name="Takami H."/>
        </authorList>
    </citation>
    <scope>NUCLEOTIDE SEQUENCE</scope>
    <source>
        <strain evidence="1">Expedition CK06-06</strain>
    </source>
</reference>
<comment type="caution">
    <text evidence="1">The sequence shown here is derived from an EMBL/GenBank/DDBJ whole genome shotgun (WGS) entry which is preliminary data.</text>
</comment>
<accession>X1SGF4</accession>
<dbReference type="EMBL" id="BARW01000619">
    <property type="protein sequence ID" value="GAI66864.1"/>
    <property type="molecule type" value="Genomic_DNA"/>
</dbReference>
<protein>
    <submittedName>
        <fullName evidence="1">Uncharacterized protein</fullName>
    </submittedName>
</protein>
<name>X1SGF4_9ZZZZ</name>
<proteinExistence type="predicted"/>
<dbReference type="AlphaFoldDB" id="X1SGF4"/>
<sequence length="44" mass="4820">MAKGVTVYARAVNTGPSHYGLNHSIGHLMGKSLPPLAKEYRLPW</sequence>
<evidence type="ECO:0000313" key="1">
    <source>
        <dbReference type="EMBL" id="GAI66864.1"/>
    </source>
</evidence>
<organism evidence="1">
    <name type="scientific">marine sediment metagenome</name>
    <dbReference type="NCBI Taxonomy" id="412755"/>
    <lineage>
        <taxon>unclassified sequences</taxon>
        <taxon>metagenomes</taxon>
        <taxon>ecological metagenomes</taxon>
    </lineage>
</organism>
<feature type="non-terminal residue" evidence="1">
    <location>
        <position position="44"/>
    </location>
</feature>
<gene>
    <name evidence="1" type="ORF">S12H4_02500</name>
</gene>